<dbReference type="InterPro" id="IPR008927">
    <property type="entry name" value="6-PGluconate_DH-like_C_sf"/>
</dbReference>
<gene>
    <name evidence="4" type="ORF">FAZ69_24585</name>
</gene>
<keyword evidence="5" id="KW-1185">Reference proteome</keyword>
<protein>
    <submittedName>
        <fullName evidence="4">Mannitol dehydrogenase family protein</fullName>
    </submittedName>
</protein>
<dbReference type="InterPro" id="IPR013131">
    <property type="entry name" value="Mannitol_DH_N"/>
</dbReference>
<dbReference type="Gene3D" id="3.40.50.720">
    <property type="entry name" value="NAD(P)-binding Rossmann-like Domain"/>
    <property type="match status" value="1"/>
</dbReference>
<organism evidence="4 5">
    <name type="scientific">Trinickia terrae</name>
    <dbReference type="NCBI Taxonomy" id="2571161"/>
    <lineage>
        <taxon>Bacteria</taxon>
        <taxon>Pseudomonadati</taxon>
        <taxon>Pseudomonadota</taxon>
        <taxon>Betaproteobacteria</taxon>
        <taxon>Burkholderiales</taxon>
        <taxon>Burkholderiaceae</taxon>
        <taxon>Trinickia</taxon>
    </lineage>
</organism>
<dbReference type="SUPFAM" id="SSF48179">
    <property type="entry name" value="6-phosphogluconate dehydrogenase C-terminal domain-like"/>
    <property type="match status" value="1"/>
</dbReference>
<feature type="domain" description="Mannitol dehydrogenase N-terminal" evidence="2">
    <location>
        <begin position="12"/>
        <end position="260"/>
    </location>
</feature>
<dbReference type="SUPFAM" id="SSF51735">
    <property type="entry name" value="NAD(P)-binding Rossmann-fold domains"/>
    <property type="match status" value="1"/>
</dbReference>
<dbReference type="Pfam" id="PF01232">
    <property type="entry name" value="Mannitol_dh"/>
    <property type="match status" value="1"/>
</dbReference>
<dbReference type="NCBIfam" id="NF043014">
    <property type="entry name" value="DArabDhDalD"/>
    <property type="match status" value="1"/>
</dbReference>
<keyword evidence="1" id="KW-0560">Oxidoreductase</keyword>
<name>A0A4U1HSB5_9BURK</name>
<feature type="domain" description="Mannitol dehydrogenase C-terminal" evidence="3">
    <location>
        <begin position="270"/>
        <end position="457"/>
    </location>
</feature>
<dbReference type="EMBL" id="SWJE01000015">
    <property type="protein sequence ID" value="TKC82887.1"/>
    <property type="molecule type" value="Genomic_DNA"/>
</dbReference>
<dbReference type="AlphaFoldDB" id="A0A4U1HSB5"/>
<dbReference type="PANTHER" id="PTHR43362:SF7">
    <property type="entry name" value="D-MANNONATE OXIDOREDUCTASE"/>
    <property type="match status" value="1"/>
</dbReference>
<dbReference type="GO" id="GO:0042840">
    <property type="term" value="P:D-glucuronate catabolic process"/>
    <property type="evidence" value="ECO:0007669"/>
    <property type="project" value="TreeGrafter"/>
</dbReference>
<dbReference type="RefSeq" id="WP_136897704.1">
    <property type="nucleotide sequence ID" value="NZ_SWJE01000015.1"/>
</dbReference>
<evidence type="ECO:0000313" key="5">
    <source>
        <dbReference type="Proteomes" id="UP000305539"/>
    </source>
</evidence>
<dbReference type="InterPro" id="IPR036291">
    <property type="entry name" value="NAD(P)-bd_dom_sf"/>
</dbReference>
<dbReference type="Proteomes" id="UP000305539">
    <property type="component" value="Unassembled WGS sequence"/>
</dbReference>
<sequence length="465" mass="50785">MDNSSGAGTNVILHIGAGSFHRAHQAWYLHRLNEASPASERWSLTVGNIRGDMNSVLDALAAQDGVYTLETVTPQGERAYETIRSIQRVVPWSASLAELVEAGADPACKIVSFTVTEGGYYLDEHDRLDAANPDLAADLKGARATIYGALAAILEARMQRGVGPVTLQSCDNLRSNGERFHAGMRAFLEQRGQANLLAWFGANTACPNSMVDRITPRPTDDVRERVLAATGFADACPVMGEAFIQWVIEDRFCAGRPAWERVGAELVESVLPYEEAKIRILNATHSCIAWAGTLVGLSYIHEGTLDADIRRFAHDYVTEDVIPCLTPSPLDLARYRDVVLDRFSNPYILDTNQRVAADGFSKIPGFIAPTLAECVKRGVEPAATAMLPALFFRFLDRWQQGLLPYAYQDGVMDEPAARAFFAAPDPLAAFCADRLLWGGMAQSAPLENAVRAALSRVDAWLAKRA</sequence>
<dbReference type="InterPro" id="IPR050025">
    <property type="entry name" value="DalD"/>
</dbReference>
<evidence type="ECO:0000313" key="4">
    <source>
        <dbReference type="EMBL" id="TKC82887.1"/>
    </source>
</evidence>
<proteinExistence type="predicted"/>
<evidence type="ECO:0000256" key="1">
    <source>
        <dbReference type="ARBA" id="ARBA00023002"/>
    </source>
</evidence>
<comment type="caution">
    <text evidence="4">The sequence shown here is derived from an EMBL/GenBank/DDBJ whole genome shotgun (WGS) entry which is preliminary data.</text>
</comment>
<dbReference type="PRINTS" id="PR00084">
    <property type="entry name" value="MTLDHDRGNASE"/>
</dbReference>
<dbReference type="InterPro" id="IPR000669">
    <property type="entry name" value="Mannitol_DH"/>
</dbReference>
<dbReference type="InterPro" id="IPR050988">
    <property type="entry name" value="Mannitol_DH/Oxidoreductase"/>
</dbReference>
<dbReference type="PANTHER" id="PTHR43362">
    <property type="entry name" value="MANNITOL DEHYDROGENASE DSF1-RELATED"/>
    <property type="match status" value="1"/>
</dbReference>
<dbReference type="Pfam" id="PF08125">
    <property type="entry name" value="Mannitol_dh_C"/>
    <property type="match status" value="1"/>
</dbReference>
<dbReference type="InterPro" id="IPR013118">
    <property type="entry name" value="Mannitol_DH_C"/>
</dbReference>
<accession>A0A4U1HSB5</accession>
<dbReference type="Gene3D" id="1.10.1040.10">
    <property type="entry name" value="N-(1-d-carboxylethyl)-l-norvaline Dehydrogenase, domain 2"/>
    <property type="match status" value="1"/>
</dbReference>
<evidence type="ECO:0000259" key="3">
    <source>
        <dbReference type="Pfam" id="PF08125"/>
    </source>
</evidence>
<evidence type="ECO:0000259" key="2">
    <source>
        <dbReference type="Pfam" id="PF01232"/>
    </source>
</evidence>
<dbReference type="InterPro" id="IPR013328">
    <property type="entry name" value="6PGD_dom2"/>
</dbReference>
<dbReference type="GO" id="GO:0008866">
    <property type="term" value="F:fructuronate reductase activity"/>
    <property type="evidence" value="ECO:0007669"/>
    <property type="project" value="TreeGrafter"/>
</dbReference>
<reference evidence="4 5" key="1">
    <citation type="submission" date="2019-04" db="EMBL/GenBank/DDBJ databases">
        <title>Trinickia sp. 7GSK02, isolated from subtropical forest soil.</title>
        <authorList>
            <person name="Gao Z.-H."/>
            <person name="Qiu L.-H."/>
        </authorList>
    </citation>
    <scope>NUCLEOTIDE SEQUENCE [LARGE SCALE GENOMIC DNA]</scope>
    <source>
        <strain evidence="4 5">7GSK02</strain>
    </source>
</reference>
<dbReference type="OrthoDB" id="271711at2"/>